<dbReference type="AlphaFoldDB" id="A0A8J2SCA0"/>
<keyword evidence="3" id="KW-1185">Reference proteome</keyword>
<evidence type="ECO:0000313" key="3">
    <source>
        <dbReference type="Proteomes" id="UP000789595"/>
    </source>
</evidence>
<keyword evidence="1" id="KW-0732">Signal</keyword>
<protein>
    <submittedName>
        <fullName evidence="2">Uncharacterized protein</fullName>
    </submittedName>
</protein>
<gene>
    <name evidence="2" type="ORF">PECAL_2P07820</name>
</gene>
<dbReference type="EMBL" id="CAKKNE010000002">
    <property type="protein sequence ID" value="CAH0367746.1"/>
    <property type="molecule type" value="Genomic_DNA"/>
</dbReference>
<reference evidence="2" key="1">
    <citation type="submission" date="2021-11" db="EMBL/GenBank/DDBJ databases">
        <authorList>
            <consortium name="Genoscope - CEA"/>
            <person name="William W."/>
        </authorList>
    </citation>
    <scope>NUCLEOTIDE SEQUENCE</scope>
</reference>
<feature type="signal peptide" evidence="1">
    <location>
        <begin position="1"/>
        <end position="16"/>
    </location>
</feature>
<evidence type="ECO:0000313" key="2">
    <source>
        <dbReference type="EMBL" id="CAH0367746.1"/>
    </source>
</evidence>
<organism evidence="2 3">
    <name type="scientific">Pelagomonas calceolata</name>
    <dbReference type="NCBI Taxonomy" id="35677"/>
    <lineage>
        <taxon>Eukaryota</taxon>
        <taxon>Sar</taxon>
        <taxon>Stramenopiles</taxon>
        <taxon>Ochrophyta</taxon>
        <taxon>Pelagophyceae</taxon>
        <taxon>Pelagomonadales</taxon>
        <taxon>Pelagomonadaceae</taxon>
        <taxon>Pelagomonas</taxon>
    </lineage>
</organism>
<accession>A0A8J2SCA0</accession>
<evidence type="ECO:0000256" key="1">
    <source>
        <dbReference type="SAM" id="SignalP"/>
    </source>
</evidence>
<sequence length="392" mass="42839">MRLLWLLSLRLAATRADTCAAPTARIPAENACNATSLQLDCSEKYLSMIQCGGITYLFSRKELIIPVNGELVRKHEQRARVSIGAGWTPSMPTSRAKVFGVSENTAYACVDDVLVAYGGIGEPRVRKVWPHAMRGDLKMESRGIWRREAIMTKGAGALLKWGRWARVMTPYAGGRLQQIDGGKLSVTKFGDAWLLYGRANGCGAQVARSRDGLAWAPFEPVLVDARFEFMVVSTIPIEFFQRMGLEGVGPWVLGCFPSFEGVACAPSVDGVTFAAPRLVVRGANIHIVDVDDALDGLWVYRGPTLGTNETESAAAIRARLSGRCRADRDEACENCYSPHMSTLCPFSLTARAAAVESGVELVLAPTNGEALRWVLPRHARAPWRLPQHAPLR</sequence>
<feature type="chain" id="PRO_5035321684" evidence="1">
    <location>
        <begin position="17"/>
        <end position="392"/>
    </location>
</feature>
<dbReference type="Proteomes" id="UP000789595">
    <property type="component" value="Unassembled WGS sequence"/>
</dbReference>
<comment type="caution">
    <text evidence="2">The sequence shown here is derived from an EMBL/GenBank/DDBJ whole genome shotgun (WGS) entry which is preliminary data.</text>
</comment>
<proteinExistence type="predicted"/>
<name>A0A8J2SCA0_9STRA</name>